<gene>
    <name evidence="1" type="ORF">XF5B_39120</name>
</gene>
<organism evidence="1">
    <name type="scientific">Bradyrhizobium diazoefficiens</name>
    <dbReference type="NCBI Taxonomy" id="1355477"/>
    <lineage>
        <taxon>Bacteria</taxon>
        <taxon>Pseudomonadati</taxon>
        <taxon>Pseudomonadota</taxon>
        <taxon>Alphaproteobacteria</taxon>
        <taxon>Hyphomicrobiales</taxon>
        <taxon>Nitrobacteraceae</taxon>
        <taxon>Bradyrhizobium</taxon>
    </lineage>
</organism>
<evidence type="ECO:0000313" key="1">
    <source>
        <dbReference type="EMBL" id="BCE56400.1"/>
    </source>
</evidence>
<proteinExistence type="predicted"/>
<sequence>MTAAFTPISHIAYGRRRRQAVLARALVVHHETAHAFLCSSDGIKPTRVGDGWLPKKALEVLDTSKAPFILVIAPSSLLTTKRLFGFEPATLKGDWTEEQQAAWRAISAAASRERLKGTKPQRNRCENGNEYA</sequence>
<dbReference type="RefSeq" id="WP_183117514.1">
    <property type="nucleotide sequence ID" value="NZ_AP022638.1"/>
</dbReference>
<protein>
    <submittedName>
        <fullName evidence="1">Uncharacterized protein</fullName>
    </submittedName>
</protein>
<name>A0A809ZZ03_9BRAD</name>
<dbReference type="EMBL" id="AP023095">
    <property type="protein sequence ID" value="BCE56400.1"/>
    <property type="molecule type" value="Genomic_DNA"/>
</dbReference>
<reference evidence="1" key="1">
    <citation type="submission" date="2020-05" db="EMBL/GenBank/DDBJ databases">
        <title>Complete genome sequence of Bradyrhizobium diazoefficiens XF5 isolated from soybean nodule.</title>
        <authorList>
            <person name="Noda R."/>
            <person name="Kakizaki K."/>
            <person name="Minamisawa K."/>
        </authorList>
    </citation>
    <scope>NUCLEOTIDE SEQUENCE</scope>
    <source>
        <strain evidence="1">XF5</strain>
    </source>
</reference>
<accession>A0A809ZZ03</accession>
<dbReference type="AlphaFoldDB" id="A0A809ZZ03"/>